<sequence length="376" mass="43845">MKVVLIILGMTLIGALIGGVTNMIAIKMLFHPFKAYYIFGKRIPFTPGLVPKRREEIASKIGQVVEEHLLTESLIREKITSEAMHTSIYNTVQQQITALQSDKVTLQSLVQDFHIDLHEKTETWIKHFLNERLNKKYLEIENEQIETLVPQNLMHTIDEKVLQIDEVILKRARYYISSDKGYHDIFEMIETFFNEKSRILSMLQMFMTKEAIAERVQAELLRLSEHPKAKRILKTQIQEEYQRLKSMPIRDIVTKDQFNDKLEKFIEECISHLQIKQKMHTPLNRLVPDMFTYLKSEGAEKLTAFIISTLAKRLTSIFKKVNIAGLVEEQINRFDLDYIERLIFEIANKELKLIMLLGFILGGIIGFFQGLIAIFV</sequence>
<name>A0AAE5SZ00_STACR</name>
<dbReference type="InterPro" id="IPR007383">
    <property type="entry name" value="DUF445"/>
</dbReference>
<comment type="subcellular location">
    <subcellularLocation>
        <location evidence="1">Endomembrane system</location>
    </subcellularLocation>
</comment>
<evidence type="ECO:0000256" key="2">
    <source>
        <dbReference type="ARBA" id="ARBA00008053"/>
    </source>
</evidence>
<gene>
    <name evidence="7" type="ORF">BU653_09545</name>
</gene>
<proteinExistence type="inferred from homology"/>
<organism evidence="7 8">
    <name type="scientific">Staphylococcus chromogenes</name>
    <name type="common">Staphylococcus hyicus subsp. chromogenes</name>
    <dbReference type="NCBI Taxonomy" id="46126"/>
    <lineage>
        <taxon>Bacteria</taxon>
        <taxon>Bacillati</taxon>
        <taxon>Bacillota</taxon>
        <taxon>Bacilli</taxon>
        <taxon>Bacillales</taxon>
        <taxon>Staphylococcaceae</taxon>
        <taxon>Staphylococcus</taxon>
    </lineage>
</organism>
<dbReference type="RefSeq" id="WP_105996563.1">
    <property type="nucleotide sequence ID" value="NZ_JAHCNY010000009.1"/>
</dbReference>
<evidence type="ECO:0000313" key="8">
    <source>
        <dbReference type="Proteomes" id="UP000242704"/>
    </source>
</evidence>
<feature type="transmembrane region" description="Helical" evidence="6">
    <location>
        <begin position="353"/>
        <end position="375"/>
    </location>
</feature>
<dbReference type="InterPro" id="IPR016991">
    <property type="entry name" value="UCP032178"/>
</dbReference>
<evidence type="ECO:0000256" key="3">
    <source>
        <dbReference type="ARBA" id="ARBA00022692"/>
    </source>
</evidence>
<comment type="similarity">
    <text evidence="2">Belongs to the UPF0754 family.</text>
</comment>
<evidence type="ECO:0000256" key="6">
    <source>
        <dbReference type="SAM" id="Phobius"/>
    </source>
</evidence>
<keyword evidence="4 6" id="KW-1133">Transmembrane helix</keyword>
<keyword evidence="5 6" id="KW-0472">Membrane</keyword>
<accession>A0AAE5SZ00</accession>
<keyword evidence="3 6" id="KW-0812">Transmembrane</keyword>
<dbReference type="PANTHER" id="PTHR35791:SF1">
    <property type="entry name" value="UPF0754 MEMBRANE PROTEIN YHEB"/>
    <property type="match status" value="1"/>
</dbReference>
<comment type="caution">
    <text evidence="7">The sequence shown here is derived from an EMBL/GenBank/DDBJ whole genome shotgun (WGS) entry which is preliminary data.</text>
</comment>
<evidence type="ECO:0000313" key="7">
    <source>
        <dbReference type="EMBL" id="PTG12118.1"/>
    </source>
</evidence>
<feature type="transmembrane region" description="Helical" evidence="6">
    <location>
        <begin position="6"/>
        <end position="26"/>
    </location>
</feature>
<evidence type="ECO:0000256" key="1">
    <source>
        <dbReference type="ARBA" id="ARBA00004308"/>
    </source>
</evidence>
<reference evidence="7 8" key="1">
    <citation type="journal article" date="2016" name="Front. Microbiol.">
        <title>Comprehensive Phylogenetic Analysis of Bovine Non-aureus Staphylococci Species Based on Whole-Genome Sequencing.</title>
        <authorList>
            <person name="Naushad S."/>
            <person name="Barkema H.W."/>
            <person name="Luby C."/>
            <person name="Condas L.A."/>
            <person name="Nobrega D.B."/>
            <person name="Carson D.A."/>
            <person name="De Buck J."/>
        </authorList>
    </citation>
    <scope>NUCLEOTIDE SEQUENCE [LARGE SCALE GENOMIC DNA]</scope>
    <source>
        <strain evidence="7 8">SNUC 505</strain>
    </source>
</reference>
<protein>
    <submittedName>
        <fullName evidence="7">DUF445 domain-containing protein</fullName>
    </submittedName>
</protein>
<dbReference type="PIRSF" id="PIRSF032178">
    <property type="entry name" value="UCP032178"/>
    <property type="match status" value="1"/>
</dbReference>
<dbReference type="Proteomes" id="UP000242704">
    <property type="component" value="Unassembled WGS sequence"/>
</dbReference>
<evidence type="ECO:0000256" key="5">
    <source>
        <dbReference type="ARBA" id="ARBA00023136"/>
    </source>
</evidence>
<dbReference type="Pfam" id="PF04286">
    <property type="entry name" value="DUF445"/>
    <property type="match status" value="1"/>
</dbReference>
<dbReference type="EMBL" id="PZBZ01000057">
    <property type="protein sequence ID" value="PTG12118.1"/>
    <property type="molecule type" value="Genomic_DNA"/>
</dbReference>
<dbReference type="GO" id="GO:0012505">
    <property type="term" value="C:endomembrane system"/>
    <property type="evidence" value="ECO:0007669"/>
    <property type="project" value="UniProtKB-SubCell"/>
</dbReference>
<dbReference type="PANTHER" id="PTHR35791">
    <property type="entry name" value="UPF0754 MEMBRANE PROTEIN YHEB"/>
    <property type="match status" value="1"/>
</dbReference>
<evidence type="ECO:0000256" key="4">
    <source>
        <dbReference type="ARBA" id="ARBA00022989"/>
    </source>
</evidence>
<dbReference type="AlphaFoldDB" id="A0AAE5SZ00"/>